<dbReference type="GO" id="GO:0016829">
    <property type="term" value="F:lyase activity"/>
    <property type="evidence" value="ECO:0007669"/>
    <property type="project" value="UniProtKB-KW"/>
</dbReference>
<dbReference type="Pfam" id="PF00067">
    <property type="entry name" value="p450"/>
    <property type="match status" value="1"/>
</dbReference>
<organism evidence="6 7">
    <name type="scientific">Cuscuta australis</name>
    <dbReference type="NCBI Taxonomy" id="267555"/>
    <lineage>
        <taxon>Eukaryota</taxon>
        <taxon>Viridiplantae</taxon>
        <taxon>Streptophyta</taxon>
        <taxon>Embryophyta</taxon>
        <taxon>Tracheophyta</taxon>
        <taxon>Spermatophyta</taxon>
        <taxon>Magnoliopsida</taxon>
        <taxon>eudicotyledons</taxon>
        <taxon>Gunneridae</taxon>
        <taxon>Pentapetalae</taxon>
        <taxon>asterids</taxon>
        <taxon>lamiids</taxon>
        <taxon>Solanales</taxon>
        <taxon>Convolvulaceae</taxon>
        <taxon>Cuscuteae</taxon>
        <taxon>Cuscuta</taxon>
        <taxon>Cuscuta subgen. Grammica</taxon>
        <taxon>Cuscuta sect. Cleistogrammica</taxon>
    </lineage>
</organism>
<dbReference type="Proteomes" id="UP000249390">
    <property type="component" value="Unassembled WGS sequence"/>
</dbReference>
<dbReference type="InterPro" id="IPR036396">
    <property type="entry name" value="Cyt_P450_sf"/>
</dbReference>
<dbReference type="AlphaFoldDB" id="A0A328DD63"/>
<dbReference type="GO" id="GO:0004497">
    <property type="term" value="F:monooxygenase activity"/>
    <property type="evidence" value="ECO:0007669"/>
    <property type="project" value="InterPro"/>
</dbReference>
<evidence type="ECO:0000313" key="7">
    <source>
        <dbReference type="Proteomes" id="UP000249390"/>
    </source>
</evidence>
<evidence type="ECO:0000313" key="6">
    <source>
        <dbReference type="EMBL" id="RAL41843.1"/>
    </source>
</evidence>
<dbReference type="CDD" id="cd11071">
    <property type="entry name" value="CYP74"/>
    <property type="match status" value="1"/>
</dbReference>
<dbReference type="PANTHER" id="PTHR24286:SF49">
    <property type="entry name" value="INACTIVE LINOLENATE HYDROPEROXIDE LYASE-RELATED"/>
    <property type="match status" value="1"/>
</dbReference>
<dbReference type="PANTHER" id="PTHR24286">
    <property type="entry name" value="CYTOCHROME P450 26"/>
    <property type="match status" value="1"/>
</dbReference>
<keyword evidence="7" id="KW-1185">Reference proteome</keyword>
<evidence type="ECO:0000256" key="2">
    <source>
        <dbReference type="ARBA" id="ARBA00022723"/>
    </source>
</evidence>
<dbReference type="SUPFAM" id="SSF48264">
    <property type="entry name" value="Cytochrome P450"/>
    <property type="match status" value="1"/>
</dbReference>
<proteinExistence type="predicted"/>
<dbReference type="GO" id="GO:0016705">
    <property type="term" value="F:oxidoreductase activity, acting on paired donors, with incorporation or reduction of molecular oxygen"/>
    <property type="evidence" value="ECO:0007669"/>
    <property type="project" value="InterPro"/>
</dbReference>
<keyword evidence="3 5" id="KW-0408">Iron</keyword>
<dbReference type="GO" id="GO:0016125">
    <property type="term" value="P:sterol metabolic process"/>
    <property type="evidence" value="ECO:0007669"/>
    <property type="project" value="TreeGrafter"/>
</dbReference>
<evidence type="ECO:0000256" key="3">
    <source>
        <dbReference type="ARBA" id="ARBA00023004"/>
    </source>
</evidence>
<dbReference type="PRINTS" id="PR00465">
    <property type="entry name" value="EP450IV"/>
</dbReference>
<accession>A0A328DD63</accession>
<evidence type="ECO:0000256" key="1">
    <source>
        <dbReference type="ARBA" id="ARBA00022617"/>
    </source>
</evidence>
<keyword evidence="4" id="KW-0456">Lyase</keyword>
<dbReference type="GO" id="GO:0005506">
    <property type="term" value="F:iron ion binding"/>
    <property type="evidence" value="ECO:0007669"/>
    <property type="project" value="InterPro"/>
</dbReference>
<comment type="caution">
    <text evidence="6">The sequence shown here is derived from an EMBL/GenBank/DDBJ whole genome shotgun (WGS) entry which is preliminary data.</text>
</comment>
<gene>
    <name evidence="6" type="ORF">DM860_009025</name>
</gene>
<reference evidence="6 7" key="1">
    <citation type="submission" date="2018-06" db="EMBL/GenBank/DDBJ databases">
        <title>The Genome of Cuscuta australis (Dodder) Provides Insight into the Evolution of Plant Parasitism.</title>
        <authorList>
            <person name="Liu H."/>
        </authorList>
    </citation>
    <scope>NUCLEOTIDE SEQUENCE [LARGE SCALE GENOMIC DNA]</scope>
    <source>
        <strain evidence="7">cv. Yunnan</strain>
        <tissue evidence="6">Vines</tissue>
    </source>
</reference>
<protein>
    <submittedName>
        <fullName evidence="6">Uncharacterized protein</fullName>
    </submittedName>
</protein>
<dbReference type="GO" id="GO:0020037">
    <property type="term" value="F:heme binding"/>
    <property type="evidence" value="ECO:0007669"/>
    <property type="project" value="InterPro"/>
</dbReference>
<dbReference type="FunFam" id="1.10.630.10:FF:000024">
    <property type="entry name" value="Allene oxide synthase, chloroplastic"/>
    <property type="match status" value="1"/>
</dbReference>
<name>A0A328DD63_9ASTE</name>
<dbReference type="GO" id="GO:0006631">
    <property type="term" value="P:fatty acid metabolic process"/>
    <property type="evidence" value="ECO:0007669"/>
    <property type="project" value="UniProtKB-ARBA"/>
</dbReference>
<dbReference type="EMBL" id="NQVE01000183">
    <property type="protein sequence ID" value="RAL41843.1"/>
    <property type="molecule type" value="Genomic_DNA"/>
</dbReference>
<keyword evidence="1 5" id="KW-0349">Heme</keyword>
<comment type="cofactor">
    <cofactor evidence="5">
        <name>heme</name>
        <dbReference type="ChEBI" id="CHEBI:30413"/>
    </cofactor>
</comment>
<keyword evidence="2 5" id="KW-0479">Metal-binding</keyword>
<evidence type="ECO:0000256" key="4">
    <source>
        <dbReference type="ARBA" id="ARBA00023239"/>
    </source>
</evidence>
<feature type="binding site" description="axial binding residue" evidence="5">
    <location>
        <position position="447"/>
    </location>
    <ligand>
        <name>heme</name>
        <dbReference type="ChEBI" id="CHEBI:30413"/>
    </ligand>
    <ligandPart>
        <name>Fe</name>
        <dbReference type="ChEBI" id="CHEBI:18248"/>
    </ligandPart>
</feature>
<sequence length="486" mass="53714">MMSAIPGPQPAAPATIPAVRPIPGGYGWPLLGPMKDRLDYFWFQGPKKFFQTRIERNRSTVFRTNVPPSFPFLLGVNPNVIAVLDVKSFSHLFDPEVAEKANVLVGDFMPSVSFTGGMRVCAYLDTSEPKHAQIKNYTLDILKRSSATWVQALTNQLDVMWSAIDSDLSKSGGGGGSVSLLLPLQKVLFSFFSLTLLGADVSKSPEIARSGHIMLDKWLGLQLLPTINVGYLQPLEEIFLHSFPYPFFLVKRDYQKIVDFVEKEAAEAVRRGVDGFGLTQKEAVHNLVFVLGFNAVGGFSIFLPALLGALGDEKNAGGNIQGRLRKEVREVAGTRPENLSFEKVKEMGLVQSFVYETLRLNPPVPTQFARARKDFRLSSHESSYEVKKGELLCGYQPLVMRDPKVFYDPETFVLDRFAGEKGKEMLKYLYWSNGPQTGSPGPADKQCAGKEIVTLTASLLVAYILQRYDSITVASASVKAAKRAVT</sequence>
<dbReference type="InterPro" id="IPR001128">
    <property type="entry name" value="Cyt_P450"/>
</dbReference>
<dbReference type="Gene3D" id="1.10.630.10">
    <property type="entry name" value="Cytochrome P450"/>
    <property type="match status" value="1"/>
</dbReference>
<dbReference type="InterPro" id="IPR002403">
    <property type="entry name" value="Cyt_P450_E_grp-IV"/>
</dbReference>
<evidence type="ECO:0000256" key="5">
    <source>
        <dbReference type="PIRSR" id="PIRSR602403-1"/>
    </source>
</evidence>